<evidence type="ECO:0000313" key="3">
    <source>
        <dbReference type="Proteomes" id="UP000654075"/>
    </source>
</evidence>
<accession>A0A813EBD3</accession>
<evidence type="ECO:0000313" key="2">
    <source>
        <dbReference type="EMBL" id="CAE8595255.1"/>
    </source>
</evidence>
<dbReference type="OrthoDB" id="6020543at2759"/>
<organism evidence="2 3">
    <name type="scientific">Polarella glacialis</name>
    <name type="common">Dinoflagellate</name>
    <dbReference type="NCBI Taxonomy" id="89957"/>
    <lineage>
        <taxon>Eukaryota</taxon>
        <taxon>Sar</taxon>
        <taxon>Alveolata</taxon>
        <taxon>Dinophyceae</taxon>
        <taxon>Suessiales</taxon>
        <taxon>Suessiaceae</taxon>
        <taxon>Polarella</taxon>
    </lineage>
</organism>
<keyword evidence="1" id="KW-0732">Signal</keyword>
<keyword evidence="3" id="KW-1185">Reference proteome</keyword>
<dbReference type="InterPro" id="IPR029058">
    <property type="entry name" value="AB_hydrolase_fold"/>
</dbReference>
<evidence type="ECO:0008006" key="4">
    <source>
        <dbReference type="Google" id="ProtNLM"/>
    </source>
</evidence>
<comment type="caution">
    <text evidence="2">The sequence shown here is derived from an EMBL/GenBank/DDBJ whole genome shotgun (WGS) entry which is preliminary data.</text>
</comment>
<feature type="signal peptide" evidence="1">
    <location>
        <begin position="1"/>
        <end position="22"/>
    </location>
</feature>
<feature type="non-terminal residue" evidence="2">
    <location>
        <position position="268"/>
    </location>
</feature>
<protein>
    <recommendedName>
        <fullName evidence="4">Feruloyl esterase</fullName>
    </recommendedName>
</protein>
<dbReference type="SUPFAM" id="SSF53474">
    <property type="entry name" value="alpha/beta-Hydrolases"/>
    <property type="match status" value="1"/>
</dbReference>
<dbReference type="EMBL" id="CAJNNV010007692">
    <property type="protein sequence ID" value="CAE8595255.1"/>
    <property type="molecule type" value="Genomic_DNA"/>
</dbReference>
<dbReference type="AlphaFoldDB" id="A0A813EBD3"/>
<proteinExistence type="predicted"/>
<sequence length="268" mass="28602">MAFPFARYAFFGMALMAWPLEAASVAPAEDDNTSAAELGIPGVTRIAVGGLSSGADFAVQFQVAFSETVIGAAIFAGQPYGCAIQRFPNDTMEPPSPEVPVCKGCPAGKTLVYDHCKVNSSVVEARLLAAVAKNYSSQGLIDNISNLTRARVYLHRGTTDSVYEEGSVAKTHDFFAEFLPASQLLFKNDIPAGHGYPLPGSKPWACGGRLPMQNCDYDGTDAALKHIYGGGLASPAEKASTSNLKWFDQKPFYGDKDVTGLARWGLVY</sequence>
<gene>
    <name evidence="2" type="ORF">PGLA1383_LOCUS13769</name>
</gene>
<evidence type="ECO:0000256" key="1">
    <source>
        <dbReference type="SAM" id="SignalP"/>
    </source>
</evidence>
<dbReference type="Proteomes" id="UP000654075">
    <property type="component" value="Unassembled WGS sequence"/>
</dbReference>
<feature type="chain" id="PRO_5033045694" description="Feruloyl esterase" evidence="1">
    <location>
        <begin position="23"/>
        <end position="268"/>
    </location>
</feature>
<name>A0A813EBD3_POLGL</name>
<reference evidence="2" key="1">
    <citation type="submission" date="2021-02" db="EMBL/GenBank/DDBJ databases">
        <authorList>
            <person name="Dougan E. K."/>
            <person name="Rhodes N."/>
            <person name="Thang M."/>
            <person name="Chan C."/>
        </authorList>
    </citation>
    <scope>NUCLEOTIDE SEQUENCE</scope>
</reference>